<dbReference type="Pfam" id="PF00048">
    <property type="entry name" value="IL8"/>
    <property type="match status" value="1"/>
</dbReference>
<dbReference type="InterPro" id="IPR001811">
    <property type="entry name" value="Chemokine_IL8-like_dom"/>
</dbReference>
<dbReference type="PANTHER" id="PTHR12015">
    <property type="entry name" value="SMALL INDUCIBLE CYTOKINE A"/>
    <property type="match status" value="1"/>
</dbReference>
<dbReference type="GeneTree" id="ENSGT01030000234760"/>
<dbReference type="InterPro" id="IPR000827">
    <property type="entry name" value="Chemokine_CC_CS"/>
</dbReference>
<gene>
    <name evidence="9" type="primary">CCL1</name>
</gene>
<evidence type="ECO:0000256" key="6">
    <source>
        <dbReference type="ARBA" id="ARBA00023180"/>
    </source>
</evidence>
<accession>G1T5C6</accession>
<dbReference type="GO" id="GO:0070098">
    <property type="term" value="P:chemokine-mediated signaling pathway"/>
    <property type="evidence" value="ECO:0007669"/>
    <property type="project" value="TreeGrafter"/>
</dbReference>
<keyword evidence="4 7" id="KW-0732">Signal</keyword>
<dbReference type="STRING" id="9986.ENSOCUP00000011541"/>
<feature type="chain" id="PRO_5023971496" description="C-C motif chemokine" evidence="7">
    <location>
        <begin position="20"/>
        <end position="190"/>
    </location>
</feature>
<reference evidence="9 10" key="1">
    <citation type="journal article" date="2011" name="Nature">
        <title>A high-resolution map of human evolutionary constraint using 29 mammals.</title>
        <authorList>
            <person name="Lindblad-Toh K."/>
            <person name="Garber M."/>
            <person name="Zuk O."/>
            <person name="Lin M.F."/>
            <person name="Parker B.J."/>
            <person name="Washietl S."/>
            <person name="Kheradpour P."/>
            <person name="Ernst J."/>
            <person name="Jordan G."/>
            <person name="Mauceli E."/>
            <person name="Ward L.D."/>
            <person name="Lowe C.B."/>
            <person name="Holloway A.K."/>
            <person name="Clamp M."/>
            <person name="Gnerre S."/>
            <person name="Alfoldi J."/>
            <person name="Beal K."/>
            <person name="Chang J."/>
            <person name="Clawson H."/>
            <person name="Cuff J."/>
            <person name="Di Palma F."/>
            <person name="Fitzgerald S."/>
            <person name="Flicek P."/>
            <person name="Guttman M."/>
            <person name="Hubisz M.J."/>
            <person name="Jaffe D.B."/>
            <person name="Jungreis I."/>
            <person name="Kent W.J."/>
            <person name="Kostka D."/>
            <person name="Lara M."/>
            <person name="Martins A.L."/>
            <person name="Massingham T."/>
            <person name="Moltke I."/>
            <person name="Raney B.J."/>
            <person name="Rasmussen M.D."/>
            <person name="Robinson J."/>
            <person name="Stark A."/>
            <person name="Vilella A.J."/>
            <person name="Wen J."/>
            <person name="Xie X."/>
            <person name="Zody M.C."/>
            <person name="Baldwin J."/>
            <person name="Bloom T."/>
            <person name="Chin C.W."/>
            <person name="Heiman D."/>
            <person name="Nicol R."/>
            <person name="Nusbaum C."/>
            <person name="Young S."/>
            <person name="Wilkinson J."/>
            <person name="Worley K.C."/>
            <person name="Kovar C.L."/>
            <person name="Muzny D.M."/>
            <person name="Gibbs R.A."/>
            <person name="Cree A."/>
            <person name="Dihn H.H."/>
            <person name="Fowler G."/>
            <person name="Jhangiani S."/>
            <person name="Joshi V."/>
            <person name="Lee S."/>
            <person name="Lewis L.R."/>
            <person name="Nazareth L.V."/>
            <person name="Okwuonu G."/>
            <person name="Santibanez J."/>
            <person name="Warren W.C."/>
            <person name="Mardis E.R."/>
            <person name="Weinstock G.M."/>
            <person name="Wilson R.K."/>
            <person name="Delehaunty K."/>
            <person name="Dooling D."/>
            <person name="Fronik C."/>
            <person name="Fulton L."/>
            <person name="Fulton B."/>
            <person name="Graves T."/>
            <person name="Minx P."/>
            <person name="Sodergren E."/>
            <person name="Birney E."/>
            <person name="Margulies E.H."/>
            <person name="Herrero J."/>
            <person name="Green E.D."/>
            <person name="Haussler D."/>
            <person name="Siepel A."/>
            <person name="Goldman N."/>
            <person name="Pollard K.S."/>
            <person name="Pedersen J.S."/>
            <person name="Lander E.S."/>
            <person name="Kellis M."/>
        </authorList>
    </citation>
    <scope>NUCLEOTIDE SEQUENCE [LARGE SCALE GENOMIC DNA]</scope>
    <source>
        <strain evidence="9 10">Thorbecke inbred</strain>
    </source>
</reference>
<dbReference type="GO" id="GO:0008009">
    <property type="term" value="F:chemokine activity"/>
    <property type="evidence" value="ECO:0007669"/>
    <property type="project" value="InterPro"/>
</dbReference>
<evidence type="ECO:0000256" key="4">
    <source>
        <dbReference type="ARBA" id="ARBA00022729"/>
    </source>
</evidence>
<dbReference type="CDD" id="cd00272">
    <property type="entry name" value="Chemokine_CC"/>
    <property type="match status" value="1"/>
</dbReference>
<keyword evidence="5" id="KW-1015">Disulfide bond</keyword>
<dbReference type="eggNOG" id="ENOG502SZRS">
    <property type="taxonomic scope" value="Eukaryota"/>
</dbReference>
<evidence type="ECO:0000256" key="5">
    <source>
        <dbReference type="ARBA" id="ARBA00023157"/>
    </source>
</evidence>
<dbReference type="InterPro" id="IPR039809">
    <property type="entry name" value="Chemokine_b/g/d"/>
</dbReference>
<dbReference type="GO" id="GO:0006954">
    <property type="term" value="P:inflammatory response"/>
    <property type="evidence" value="ECO:0007669"/>
    <property type="project" value="TreeGrafter"/>
</dbReference>
<evidence type="ECO:0000259" key="8">
    <source>
        <dbReference type="SMART" id="SM00199"/>
    </source>
</evidence>
<dbReference type="PANTHER" id="PTHR12015:SF5">
    <property type="entry name" value="C-C MOTIF CHEMOKINE 1"/>
    <property type="match status" value="1"/>
</dbReference>
<dbReference type="EMBL" id="AAGW02039168">
    <property type="status" value="NOT_ANNOTATED_CDS"/>
    <property type="molecule type" value="Genomic_DNA"/>
</dbReference>
<dbReference type="GO" id="GO:0005615">
    <property type="term" value="C:extracellular space"/>
    <property type="evidence" value="ECO:0007669"/>
    <property type="project" value="UniProtKB-KW"/>
</dbReference>
<dbReference type="SMR" id="G1T5C6"/>
<reference evidence="9" key="2">
    <citation type="submission" date="2025-08" db="UniProtKB">
        <authorList>
            <consortium name="Ensembl"/>
        </authorList>
    </citation>
    <scope>IDENTIFICATION</scope>
    <source>
        <strain evidence="9">Thorbecke</strain>
    </source>
</reference>
<dbReference type="GO" id="GO:0061844">
    <property type="term" value="P:antimicrobial humoral immune response mediated by antimicrobial peptide"/>
    <property type="evidence" value="ECO:0007669"/>
    <property type="project" value="TreeGrafter"/>
</dbReference>
<evidence type="ECO:0000256" key="1">
    <source>
        <dbReference type="ARBA" id="ARBA00010868"/>
    </source>
</evidence>
<comment type="subcellular location">
    <subcellularLocation>
        <location evidence="7">Secreted</location>
    </subcellularLocation>
</comment>
<evidence type="ECO:0000256" key="2">
    <source>
        <dbReference type="ARBA" id="ARBA00022500"/>
    </source>
</evidence>
<dbReference type="GO" id="GO:0030335">
    <property type="term" value="P:positive regulation of cell migration"/>
    <property type="evidence" value="ECO:0007669"/>
    <property type="project" value="TreeGrafter"/>
</dbReference>
<dbReference type="GO" id="GO:0048245">
    <property type="term" value="P:eosinophil chemotaxis"/>
    <property type="evidence" value="ECO:0007669"/>
    <property type="project" value="TreeGrafter"/>
</dbReference>
<keyword evidence="10" id="KW-1185">Reference proteome</keyword>
<dbReference type="Proteomes" id="UP000001811">
    <property type="component" value="Chromosome 19"/>
</dbReference>
<reference evidence="9" key="3">
    <citation type="submission" date="2025-09" db="UniProtKB">
        <authorList>
            <consortium name="Ensembl"/>
        </authorList>
    </citation>
    <scope>IDENTIFICATION</scope>
    <source>
        <strain evidence="9">Thorbecke</strain>
    </source>
</reference>
<sequence>MGCLLSALHPASLTWLLQATSCLSSSNHEKSRRVRAVFGSDWRSARAGSVLEHSGCGSVLEHPRLSCLRSFYSTQALRMGQERDLSVSGARLPEMKLVPVALACLLLVAMWPQDVDGKSMHVSSSNCCFSFVEKRIPLKTIHCYRRSSSTCPYDAIIFKLRGGRESCALKTVGWLQGYFKKMKPCLPKGP</sequence>
<dbReference type="PROSITE" id="PS00472">
    <property type="entry name" value="SMALL_CYTOKINES_CC"/>
    <property type="match status" value="1"/>
</dbReference>
<keyword evidence="6" id="KW-0325">Glycoprotein</keyword>
<dbReference type="PaxDb" id="9986-ENSOCUP00000011541"/>
<evidence type="ECO:0000313" key="10">
    <source>
        <dbReference type="Proteomes" id="UP000001811"/>
    </source>
</evidence>
<dbReference type="FunFam" id="2.40.50.40:FF:000033">
    <property type="entry name" value="C-C motif chemokine 1"/>
    <property type="match status" value="1"/>
</dbReference>
<dbReference type="GO" id="GO:0048020">
    <property type="term" value="F:CCR chemokine receptor binding"/>
    <property type="evidence" value="ECO:0007669"/>
    <property type="project" value="TreeGrafter"/>
</dbReference>
<feature type="domain" description="Chemokine interleukin-8-like" evidence="8">
    <location>
        <begin position="124"/>
        <end position="182"/>
    </location>
</feature>
<dbReference type="Gene3D" id="2.40.50.40">
    <property type="match status" value="1"/>
</dbReference>
<evidence type="ECO:0000256" key="3">
    <source>
        <dbReference type="ARBA" id="ARBA00022514"/>
    </source>
</evidence>
<comment type="similarity">
    <text evidence="1 7">Belongs to the intercrine beta (chemokine CC) family.</text>
</comment>
<name>G1T5C6_RABIT</name>
<dbReference type="SMART" id="SM00199">
    <property type="entry name" value="SCY"/>
    <property type="match status" value="1"/>
</dbReference>
<dbReference type="Ensembl" id="ENSOCUT00000013412.2">
    <property type="protein sequence ID" value="ENSOCUP00000011541.2"/>
    <property type="gene ID" value="ENSOCUG00000013416.2"/>
</dbReference>
<dbReference type="Bgee" id="ENSOCUG00000013416">
    <property type="expression patterns" value="Expressed in testis and 3 other cell types or tissues"/>
</dbReference>
<dbReference type="SUPFAM" id="SSF54117">
    <property type="entry name" value="Interleukin 8-like chemokines"/>
    <property type="match status" value="1"/>
</dbReference>
<dbReference type="AlphaFoldDB" id="G1T5C6"/>
<evidence type="ECO:0000256" key="7">
    <source>
        <dbReference type="RuleBase" id="RU361150"/>
    </source>
</evidence>
<evidence type="ECO:0000313" key="9">
    <source>
        <dbReference type="Ensembl" id="ENSOCUP00000011541.2"/>
    </source>
</evidence>
<feature type="signal peptide" evidence="7">
    <location>
        <begin position="1"/>
        <end position="19"/>
    </location>
</feature>
<proteinExistence type="inferred from homology"/>
<protein>
    <recommendedName>
        <fullName evidence="7">C-C motif chemokine</fullName>
    </recommendedName>
</protein>
<keyword evidence="7" id="KW-0964">Secreted</keyword>
<keyword evidence="3 7" id="KW-0202">Cytokine</keyword>
<dbReference type="InterPro" id="IPR036048">
    <property type="entry name" value="Interleukin_8-like_sf"/>
</dbReference>
<dbReference type="HOGENOM" id="CLU_141716_5_0_1"/>
<organism evidence="9 10">
    <name type="scientific">Oryctolagus cuniculus</name>
    <name type="common">Rabbit</name>
    <dbReference type="NCBI Taxonomy" id="9986"/>
    <lineage>
        <taxon>Eukaryota</taxon>
        <taxon>Metazoa</taxon>
        <taxon>Chordata</taxon>
        <taxon>Craniata</taxon>
        <taxon>Vertebrata</taxon>
        <taxon>Euteleostomi</taxon>
        <taxon>Mammalia</taxon>
        <taxon>Eutheria</taxon>
        <taxon>Euarchontoglires</taxon>
        <taxon>Glires</taxon>
        <taxon>Lagomorpha</taxon>
        <taxon>Leporidae</taxon>
        <taxon>Oryctolagus</taxon>
    </lineage>
</organism>
<dbReference type="InParanoid" id="G1T5C6"/>
<keyword evidence="2 7" id="KW-0145">Chemotaxis</keyword>